<reference evidence="2 3" key="1">
    <citation type="submission" date="2016-08" db="EMBL/GenBank/DDBJ databases">
        <title>Novel Firmicutes and Novel Genomes.</title>
        <authorList>
            <person name="Poppleton D.I."/>
            <person name="Gribaldo S."/>
        </authorList>
    </citation>
    <scope>NUCLEOTIDE SEQUENCE [LARGE SCALE GENOMIC DNA]</scope>
    <source>
        <strain evidence="2 3">CTT3</strain>
    </source>
</reference>
<keyword evidence="3" id="KW-1185">Reference proteome</keyword>
<dbReference type="PANTHER" id="PTHR40446">
    <property type="entry name" value="N-ACETYLGLUCOSAMINE-1-PHOSPHODIESTER ALPHA-N-ACETYLGLUCOSAMINIDASE"/>
    <property type="match status" value="1"/>
</dbReference>
<evidence type="ECO:0000313" key="3">
    <source>
        <dbReference type="Proteomes" id="UP000284177"/>
    </source>
</evidence>
<dbReference type="Pfam" id="PF09992">
    <property type="entry name" value="NAGPA"/>
    <property type="match status" value="1"/>
</dbReference>
<dbReference type="EMBL" id="MCIB01000012">
    <property type="protein sequence ID" value="RKD32314.1"/>
    <property type="molecule type" value="Genomic_DNA"/>
</dbReference>
<proteinExistence type="predicted"/>
<organism evidence="2 3">
    <name type="scientific">Thermohalobacter berrensis</name>
    <dbReference type="NCBI Taxonomy" id="99594"/>
    <lineage>
        <taxon>Bacteria</taxon>
        <taxon>Bacillati</taxon>
        <taxon>Bacillota</taxon>
        <taxon>Tissierellia</taxon>
        <taxon>Tissierellales</taxon>
        <taxon>Thermohalobacteraceae</taxon>
        <taxon>Thermohalobacter</taxon>
    </lineage>
</organism>
<gene>
    <name evidence="2" type="ORF">BET03_03115</name>
</gene>
<sequence length="940" mass="106209">MNKYIRKIVSGIVGGALLISSSTFGISDSSILIHERKWEENISSGVILEKIQRFTSAGWRNINVLRVDLDDRYTDIGVLFSDKGISTREKLSNMVKEKEAIAGINGDFFSTEAKPYPLGAVISEGKIVSSPYDFNKDLPVFSVDEDKKPLISYWNWEMSVIPENGKPIKISTINKYSKFTNVVVMYNKHWNGKTPGNTNYSDIVEVLVEDNIVKDIRIGQPPTDIPEDGYVLISRGPTGMNLANNFNIGDKVKIDIKGEIDYKKIKAAIGGGTFLVKDGEKTDFTLNVKGKHPRTALGITKDRDELIMVTIDGRDTSFKGVELDTLAEIMIDLGAYEAINLDGGGSTTMVVSPNGVDSPQVVNHPSDGNERRIVNGLGIFSDAPKRRLDYIQIFTEDTNVFVNTTRKFYVKGYDKYHNPVKIDLDRVDFDIEGVKGRFKDNVFMPEESGTATIKAEYRGKEAEIYIRVLNELKDLYIENDKFHVDIDGKVDLGEIYGINTEGFTAKINPNDINWHIIGDIGKIRDGVFYSSNKPSSGAIVASVEDAVENILVSVGYSEVEIEDFEDLDNIEFIPYPESVKGNIELANEDKEGTSSVKLKYDFTESEGTSAGYILFGEDGLKLKGSPDKIGMWIHGNNSNHWIRGKITDSNGNTYPIDFTQHVNWNGWEWVTADIPRNVSYPIKLNRIYVVEINPLNFDKGEILFDGLKALYRTPFKNIELPKETVVKDNKQKHVEVNENGYKFMVTGGINKIDNLLDYQILKRTESYLNKNEVGIVMDKLDKQYLENNNKPILEVTSGYSSFKHKDTYFIQLDNSKGGIRQTDYNQWIWLKNKLLNVEEKNIIVVLPKPVFGPNGFVDKLEADLFHEILSNYSKNGKDVWVIHGGDKIKVNLKDGIRYIQFNNPKIEETKDIYNLKYLSFAVNNGEITYEILPMFKRSIQ</sequence>
<comment type="caution">
    <text evidence="2">The sequence shown here is derived from an EMBL/GenBank/DDBJ whole genome shotgun (WGS) entry which is preliminary data.</text>
</comment>
<dbReference type="AlphaFoldDB" id="A0A419T431"/>
<feature type="domain" description="Phosphodiester glycosidase" evidence="1">
    <location>
        <begin position="205"/>
        <end position="380"/>
    </location>
</feature>
<evidence type="ECO:0000259" key="1">
    <source>
        <dbReference type="Pfam" id="PF09992"/>
    </source>
</evidence>
<dbReference type="RefSeq" id="WP_120168758.1">
    <property type="nucleotide sequence ID" value="NZ_MCIB01000012.1"/>
</dbReference>
<dbReference type="Gene3D" id="2.60.120.430">
    <property type="entry name" value="Galactose-binding lectin"/>
    <property type="match status" value="1"/>
</dbReference>
<dbReference type="InterPro" id="IPR018711">
    <property type="entry name" value="NAGPA"/>
</dbReference>
<dbReference type="OrthoDB" id="9809781at2"/>
<protein>
    <recommendedName>
        <fullName evidence="1">Phosphodiester glycosidase domain-containing protein</fullName>
    </recommendedName>
</protein>
<accession>A0A419T431</accession>
<name>A0A419T431_9FIRM</name>
<dbReference type="PANTHER" id="PTHR40446:SF2">
    <property type="entry name" value="N-ACETYLGLUCOSAMINE-1-PHOSPHODIESTER ALPHA-N-ACETYLGLUCOSAMINIDASE"/>
    <property type="match status" value="1"/>
</dbReference>
<dbReference type="Proteomes" id="UP000284177">
    <property type="component" value="Unassembled WGS sequence"/>
</dbReference>
<evidence type="ECO:0000313" key="2">
    <source>
        <dbReference type="EMBL" id="RKD32314.1"/>
    </source>
</evidence>